<gene>
    <name evidence="2" type="primary">Bola2_0</name>
    <name evidence="2" type="ORF">g.17141</name>
</gene>
<dbReference type="InterPro" id="IPR045115">
    <property type="entry name" value="BOL2"/>
</dbReference>
<dbReference type="GO" id="GO:0005829">
    <property type="term" value="C:cytosol"/>
    <property type="evidence" value="ECO:0007669"/>
    <property type="project" value="TreeGrafter"/>
</dbReference>
<evidence type="ECO:0000256" key="1">
    <source>
        <dbReference type="RuleBase" id="RU003860"/>
    </source>
</evidence>
<comment type="similarity">
    <text evidence="1">Belongs to the BolA/IbaG family.</text>
</comment>
<dbReference type="GO" id="GO:0051537">
    <property type="term" value="F:2 iron, 2 sulfur cluster binding"/>
    <property type="evidence" value="ECO:0007669"/>
    <property type="project" value="InterPro"/>
</dbReference>
<dbReference type="GO" id="GO:0051604">
    <property type="term" value="P:protein maturation"/>
    <property type="evidence" value="ECO:0007669"/>
    <property type="project" value="InterPro"/>
</dbReference>
<name>A0A6G1S4Z5_9ACAR</name>
<dbReference type="Gene3D" id="3.10.20.90">
    <property type="entry name" value="Phosphatidylinositol 3-kinase Catalytic Subunit, Chain A, domain 1"/>
    <property type="match status" value="1"/>
</dbReference>
<dbReference type="Pfam" id="PF01722">
    <property type="entry name" value="BolA"/>
    <property type="match status" value="1"/>
</dbReference>
<dbReference type="AlphaFoldDB" id="A0A6G1S4Z5"/>
<proteinExistence type="inferred from homology"/>
<dbReference type="InterPro" id="IPR002634">
    <property type="entry name" value="BolA"/>
</dbReference>
<dbReference type="GO" id="GO:0006879">
    <property type="term" value="P:intracellular iron ion homeostasis"/>
    <property type="evidence" value="ECO:0007669"/>
    <property type="project" value="InterPro"/>
</dbReference>
<evidence type="ECO:0000313" key="2">
    <source>
        <dbReference type="EMBL" id="MDE45237.1"/>
    </source>
</evidence>
<reference evidence="2" key="1">
    <citation type="submission" date="2018-10" db="EMBL/GenBank/DDBJ databases">
        <title>Transcriptome assembly of Aceria tosichella (Wheat curl mite) Type 2.</title>
        <authorList>
            <person name="Scully E.D."/>
            <person name="Geib S.M."/>
            <person name="Palmer N.A."/>
            <person name="Gupta A.K."/>
            <person name="Sarath G."/>
            <person name="Tatineni S."/>
        </authorList>
    </citation>
    <scope>NUCLEOTIDE SEQUENCE</scope>
    <source>
        <strain evidence="2">LincolnNE</strain>
    </source>
</reference>
<dbReference type="PANTHER" id="PTHR12735">
    <property type="entry name" value="BOLA-LIKE PROTEIN-RELATED"/>
    <property type="match status" value="1"/>
</dbReference>
<organism evidence="2">
    <name type="scientific">Aceria tosichella</name>
    <name type="common">wheat curl mite</name>
    <dbReference type="NCBI Taxonomy" id="561515"/>
    <lineage>
        <taxon>Eukaryota</taxon>
        <taxon>Metazoa</taxon>
        <taxon>Ecdysozoa</taxon>
        <taxon>Arthropoda</taxon>
        <taxon>Chelicerata</taxon>
        <taxon>Arachnida</taxon>
        <taxon>Acari</taxon>
        <taxon>Acariformes</taxon>
        <taxon>Trombidiformes</taxon>
        <taxon>Prostigmata</taxon>
        <taxon>Eupodina</taxon>
        <taxon>Eriophyoidea</taxon>
        <taxon>Eriophyidae</taxon>
        <taxon>Eriophyinae</taxon>
        <taxon>Aceriini</taxon>
        <taxon>Aceria</taxon>
    </lineage>
</organism>
<protein>
    <submittedName>
        <fullName evidence="2">BolA-like protein 2</fullName>
    </submittedName>
</protein>
<accession>A0A6G1S4Z5</accession>
<dbReference type="EMBL" id="GGYP01000466">
    <property type="protein sequence ID" value="MDE45237.1"/>
    <property type="molecule type" value="Transcribed_RNA"/>
</dbReference>
<sequence>MQAVRFISSVRSATARILTRDYNILSQNQTHNTYLTHDLKFNHLVVARTMSSGPTYTVDYLSDKLKTSLQAEHVDIEDLSNCGCGMKFHAHIVSPQFEGKPLLQRQRLVNQILDEEMKHIHAFTMKTLTPKEWTDQKR</sequence>
<dbReference type="InterPro" id="IPR036065">
    <property type="entry name" value="BolA-like_sf"/>
</dbReference>
<dbReference type="GO" id="GO:0005634">
    <property type="term" value="C:nucleus"/>
    <property type="evidence" value="ECO:0007669"/>
    <property type="project" value="TreeGrafter"/>
</dbReference>
<dbReference type="PANTHER" id="PTHR12735:SF27">
    <property type="entry name" value="BOLA-LIKE PROTEIN 2"/>
    <property type="match status" value="1"/>
</dbReference>
<dbReference type="SUPFAM" id="SSF82657">
    <property type="entry name" value="BolA-like"/>
    <property type="match status" value="1"/>
</dbReference>